<name>A0A2T3NKV5_9GAMM</name>
<feature type="transmembrane region" description="Helical" evidence="6">
    <location>
        <begin position="196"/>
        <end position="223"/>
    </location>
</feature>
<accession>A0A2T3NKV5</accession>
<dbReference type="CDD" id="cd17325">
    <property type="entry name" value="MFS_MdtG_SLC18_like"/>
    <property type="match status" value="1"/>
</dbReference>
<evidence type="ECO:0000256" key="5">
    <source>
        <dbReference type="ARBA" id="ARBA00023136"/>
    </source>
</evidence>
<evidence type="ECO:0000313" key="9">
    <source>
        <dbReference type="Proteomes" id="UP000241346"/>
    </source>
</evidence>
<dbReference type="PANTHER" id="PTHR43124:SF3">
    <property type="entry name" value="CHLORAMPHENICOL EFFLUX PUMP RV0191"/>
    <property type="match status" value="1"/>
</dbReference>
<feature type="transmembrane region" description="Helical" evidence="6">
    <location>
        <begin position="685"/>
        <end position="704"/>
    </location>
</feature>
<comment type="subcellular location">
    <subcellularLocation>
        <location evidence="1">Cell membrane</location>
        <topology evidence="1">Multi-pass membrane protein</topology>
    </subcellularLocation>
</comment>
<feature type="transmembrane region" description="Helical" evidence="6">
    <location>
        <begin position="450"/>
        <end position="470"/>
    </location>
</feature>
<evidence type="ECO:0000256" key="1">
    <source>
        <dbReference type="ARBA" id="ARBA00004651"/>
    </source>
</evidence>
<sequence length="717" mass="77831">MSQVKSLASFINSRLILITVLTALFASILSAFYTLAEFNFAIKPELLKKANVVAQLVHDDVELATDAGVPLDQIRGMDAYLADSLSKYPELNFIGISEGKDNQLGQVLYQAGTLTYVDIERTQQFESTSTQYLNSSITERVSIAIKELPSLFSMPFTDSSVKSDVFRLAINDHQGQIGSVVVGLDATYIQSQLLDIFFDIAIVLIAVLLVCFEVVMVVVMVYISGPLEESESILKRQIKGDFSVNDQTSERGAIGTFSNKLNHDSRQLQTKFTSLFNYLSKQKTTSSNSQDADSLKQHLKRISEKFNLQRKLQVRKGDIVDARIPLFVFSFGEELQKSFMPLYVAEYYEPNSWISQGVMLGLPISVFMFVIAAFTPFAAKLVDRFGQKRLFLFGLIPAIAGYLGCAFATNSMDIVISRGVTALGYAVITISCQSYIAAVVTSENRAKGMAIFVGVLMTATMCGTALGGIIADRVGYQPVFLLSAVLAAFAGMLAWRMFSAEIETTNRSVTKKKGGLLLLAKNIRFVAVVLCCAIPAKIVLTGFLYFLVPLYLVSLDASQSEIGRIMMIYSLVIIPLSPIASGIADKTQKTRELIVLGTVLSGVILLSLYGEASLFKILLAVTLMGVAHSILKAPLIACALEASEATPEVGRTEVLGILRTAERVGSVFGPIIVASLLAFGNYGFAMAVVGAGIIVSGLLMLFFLKAPSSQASQEAKV</sequence>
<feature type="domain" description="Major facilitator superfamily (MFS) profile" evidence="7">
    <location>
        <begin position="318"/>
        <end position="709"/>
    </location>
</feature>
<dbReference type="AlphaFoldDB" id="A0A2T3NKV5"/>
<keyword evidence="5 6" id="KW-0472">Membrane</keyword>
<feature type="transmembrane region" description="Helical" evidence="6">
    <location>
        <begin position="566"/>
        <end position="584"/>
    </location>
</feature>
<dbReference type="InterPro" id="IPR036259">
    <property type="entry name" value="MFS_trans_sf"/>
</dbReference>
<evidence type="ECO:0000256" key="2">
    <source>
        <dbReference type="ARBA" id="ARBA00022475"/>
    </source>
</evidence>
<organism evidence="8 9">
    <name type="scientific">Photobacterium rosenbergii</name>
    <dbReference type="NCBI Taxonomy" id="294936"/>
    <lineage>
        <taxon>Bacteria</taxon>
        <taxon>Pseudomonadati</taxon>
        <taxon>Pseudomonadota</taxon>
        <taxon>Gammaproteobacteria</taxon>
        <taxon>Vibrionales</taxon>
        <taxon>Vibrionaceae</taxon>
        <taxon>Photobacterium</taxon>
    </lineage>
</organism>
<proteinExistence type="predicted"/>
<dbReference type="GO" id="GO:0022857">
    <property type="term" value="F:transmembrane transporter activity"/>
    <property type="evidence" value="ECO:0007669"/>
    <property type="project" value="InterPro"/>
</dbReference>
<dbReference type="RefSeq" id="WP_107296770.1">
    <property type="nucleotide sequence ID" value="NZ_PYMB01000001.1"/>
</dbReference>
<dbReference type="OrthoDB" id="7786710at2"/>
<protein>
    <submittedName>
        <fullName evidence="8">MFS transporter</fullName>
    </submittedName>
</protein>
<keyword evidence="2" id="KW-1003">Cell membrane</keyword>
<feature type="transmembrane region" description="Helical" evidence="6">
    <location>
        <begin position="516"/>
        <end position="546"/>
    </location>
</feature>
<evidence type="ECO:0000256" key="4">
    <source>
        <dbReference type="ARBA" id="ARBA00022989"/>
    </source>
</evidence>
<dbReference type="Proteomes" id="UP000241346">
    <property type="component" value="Unassembled WGS sequence"/>
</dbReference>
<dbReference type="PANTHER" id="PTHR43124">
    <property type="entry name" value="PURINE EFFLUX PUMP PBUE"/>
    <property type="match status" value="1"/>
</dbReference>
<dbReference type="InterPro" id="IPR020846">
    <property type="entry name" value="MFS_dom"/>
</dbReference>
<feature type="transmembrane region" description="Helical" evidence="6">
    <location>
        <begin position="415"/>
        <end position="438"/>
    </location>
</feature>
<dbReference type="PROSITE" id="PS50850">
    <property type="entry name" value="MFS"/>
    <property type="match status" value="1"/>
</dbReference>
<dbReference type="Pfam" id="PF07690">
    <property type="entry name" value="MFS_1"/>
    <property type="match status" value="1"/>
</dbReference>
<dbReference type="GO" id="GO:0005886">
    <property type="term" value="C:plasma membrane"/>
    <property type="evidence" value="ECO:0007669"/>
    <property type="project" value="UniProtKB-SubCell"/>
</dbReference>
<feature type="transmembrane region" description="Helical" evidence="6">
    <location>
        <begin position="593"/>
        <end position="611"/>
    </location>
</feature>
<keyword evidence="3 6" id="KW-0812">Transmembrane</keyword>
<dbReference type="InterPro" id="IPR011701">
    <property type="entry name" value="MFS"/>
</dbReference>
<evidence type="ECO:0000259" key="7">
    <source>
        <dbReference type="PROSITE" id="PS50850"/>
    </source>
</evidence>
<evidence type="ECO:0000256" key="6">
    <source>
        <dbReference type="SAM" id="Phobius"/>
    </source>
</evidence>
<reference evidence="8 9" key="1">
    <citation type="submission" date="2018-03" db="EMBL/GenBank/DDBJ databases">
        <title>Whole genome sequencing of Histamine producing bacteria.</title>
        <authorList>
            <person name="Butler K."/>
        </authorList>
    </citation>
    <scope>NUCLEOTIDE SEQUENCE [LARGE SCALE GENOMIC DNA]</scope>
    <source>
        <strain evidence="8 9">DSM 19138</strain>
    </source>
</reference>
<feature type="transmembrane region" description="Helical" evidence="6">
    <location>
        <begin position="353"/>
        <end position="378"/>
    </location>
</feature>
<dbReference type="EMBL" id="PYMB01000001">
    <property type="protein sequence ID" value="PSW16148.1"/>
    <property type="molecule type" value="Genomic_DNA"/>
</dbReference>
<comment type="caution">
    <text evidence="8">The sequence shown here is derived from an EMBL/GenBank/DDBJ whole genome shotgun (WGS) entry which is preliminary data.</text>
</comment>
<dbReference type="SUPFAM" id="SSF103473">
    <property type="entry name" value="MFS general substrate transporter"/>
    <property type="match status" value="1"/>
</dbReference>
<feature type="transmembrane region" description="Helical" evidence="6">
    <location>
        <begin position="476"/>
        <end position="495"/>
    </location>
</feature>
<evidence type="ECO:0000313" key="8">
    <source>
        <dbReference type="EMBL" id="PSW16148.1"/>
    </source>
</evidence>
<feature type="transmembrane region" description="Helical" evidence="6">
    <location>
        <begin position="390"/>
        <end position="409"/>
    </location>
</feature>
<gene>
    <name evidence="8" type="ORF">C9J01_03855</name>
</gene>
<feature type="transmembrane region" description="Helical" evidence="6">
    <location>
        <begin position="15"/>
        <end position="36"/>
    </location>
</feature>
<dbReference type="InterPro" id="IPR050189">
    <property type="entry name" value="MFS_Efflux_Transporters"/>
</dbReference>
<evidence type="ECO:0000256" key="3">
    <source>
        <dbReference type="ARBA" id="ARBA00022692"/>
    </source>
</evidence>
<keyword evidence="4 6" id="KW-1133">Transmembrane helix</keyword>
<dbReference type="Gene3D" id="1.20.1250.20">
    <property type="entry name" value="MFS general substrate transporter like domains"/>
    <property type="match status" value="1"/>
</dbReference>